<dbReference type="RefSeq" id="WP_263415013.1">
    <property type="nucleotide sequence ID" value="NZ_BAABBH010000001.1"/>
</dbReference>
<dbReference type="Gene3D" id="3.40.720.10">
    <property type="entry name" value="Alkaline Phosphatase, subunit A"/>
    <property type="match status" value="1"/>
</dbReference>
<dbReference type="EMBL" id="JBJYXY010000001">
    <property type="protein sequence ID" value="MFN2976800.1"/>
    <property type="molecule type" value="Genomic_DNA"/>
</dbReference>
<organism evidence="2 3">
    <name type="scientific">Terriglobus aquaticus</name>
    <dbReference type="NCBI Taxonomy" id="940139"/>
    <lineage>
        <taxon>Bacteria</taxon>
        <taxon>Pseudomonadati</taxon>
        <taxon>Acidobacteriota</taxon>
        <taxon>Terriglobia</taxon>
        <taxon>Terriglobales</taxon>
        <taxon>Acidobacteriaceae</taxon>
        <taxon>Terriglobus</taxon>
    </lineage>
</organism>
<keyword evidence="3" id="KW-1185">Reference proteome</keyword>
<name>A0ABW9KQ30_9BACT</name>
<evidence type="ECO:0000256" key="1">
    <source>
        <dbReference type="SAM" id="SignalP"/>
    </source>
</evidence>
<dbReference type="SUPFAM" id="SSF53649">
    <property type="entry name" value="Alkaline phosphatase-like"/>
    <property type="match status" value="1"/>
</dbReference>
<dbReference type="PANTHER" id="PTHR10151">
    <property type="entry name" value="ECTONUCLEOTIDE PYROPHOSPHATASE/PHOSPHODIESTERASE"/>
    <property type="match status" value="1"/>
</dbReference>
<dbReference type="InterPro" id="IPR002591">
    <property type="entry name" value="Phosphodiest/P_Trfase"/>
</dbReference>
<evidence type="ECO:0000313" key="3">
    <source>
        <dbReference type="Proteomes" id="UP001634747"/>
    </source>
</evidence>
<feature type="signal peptide" evidence="1">
    <location>
        <begin position="1"/>
        <end position="21"/>
    </location>
</feature>
<dbReference type="Pfam" id="PF01663">
    <property type="entry name" value="Phosphodiest"/>
    <property type="match status" value="1"/>
</dbReference>
<evidence type="ECO:0000313" key="2">
    <source>
        <dbReference type="EMBL" id="MFN2976800.1"/>
    </source>
</evidence>
<proteinExistence type="predicted"/>
<dbReference type="InterPro" id="IPR017850">
    <property type="entry name" value="Alkaline_phosphatase_core_sf"/>
</dbReference>
<protein>
    <submittedName>
        <fullName evidence="2">Ectonucleotide pyrophosphatase/phosphodiesterase</fullName>
    </submittedName>
</protein>
<feature type="chain" id="PRO_5045145525" evidence="1">
    <location>
        <begin position="22"/>
        <end position="415"/>
    </location>
</feature>
<dbReference type="PANTHER" id="PTHR10151:SF120">
    <property type="entry name" value="BIS(5'-ADENOSYL)-TRIPHOSPHATASE"/>
    <property type="match status" value="1"/>
</dbReference>
<accession>A0ABW9KQ30</accession>
<keyword evidence="1" id="KW-0732">Signal</keyword>
<comment type="caution">
    <text evidence="2">The sequence shown here is derived from an EMBL/GenBank/DDBJ whole genome shotgun (WGS) entry which is preliminary data.</text>
</comment>
<reference evidence="2 3" key="1">
    <citation type="submission" date="2024-12" db="EMBL/GenBank/DDBJ databases">
        <authorList>
            <person name="Lee Y."/>
        </authorList>
    </citation>
    <scope>NUCLEOTIDE SEQUENCE [LARGE SCALE GENOMIC DNA]</scope>
    <source>
        <strain evidence="2 3">03SUJ4</strain>
    </source>
</reference>
<gene>
    <name evidence="2" type="ORF">ACK2TP_13605</name>
</gene>
<sequence length="415" mass="45918">MRRLLQCLVPALLCFAASAPAQTIAPVVSTPVPPNSARAERASYVVLMSLDAFRYDYLQKYDAPNLQRLAKQGATAPEGMIPSYPSLTFPNHYTLVTGLLPEHSGMVANGYYDAVRDQQYSMSKTSGDGTWYHGVPLWSLAEQQGMRAASFFWPTSDAEIAGERPAYYVPFDDKFDDEKRVQQVLAWLALPPEQRPHLITLYYSNVDHAGHNFGPDSPETREAVHHVDELIGELKHGLDATGLPIDLVVVADHGMVRVNPEPVILDQYADLSKFRTVGSLLYAPDEATAEAAYRQFRAHPDPRFTAYRRKDVPAQLQYNDNPREGDPVMVANGPYTIHAHPRTEGKDNLGEHGFDPAVVPEMKALFVAEGPGVRHTTLASFPNVDVYDFVCALLHLKPAPNDGALGPLKPALRHK</sequence>
<dbReference type="Proteomes" id="UP001634747">
    <property type="component" value="Unassembled WGS sequence"/>
</dbReference>
<dbReference type="CDD" id="cd16018">
    <property type="entry name" value="Enpp"/>
    <property type="match status" value="1"/>
</dbReference>
<dbReference type="Gene3D" id="3.30.1360.180">
    <property type="match status" value="1"/>
</dbReference>